<dbReference type="InterPro" id="IPR051884">
    <property type="entry name" value="Bis(5'-adenosyl)-TPase_reg"/>
</dbReference>
<dbReference type="InterPro" id="IPR011146">
    <property type="entry name" value="HIT-like"/>
</dbReference>
<reference evidence="16 18" key="2">
    <citation type="submission" date="2018-07" db="EMBL/GenBank/DDBJ databases">
        <title>Draft Genome Assemblies for Five Robust Yarrowia lipolytica Strains Exhibiting High Lipid Production and Pentose Sugar Utilization and Sugar Alcohol Secretion from Undetoxified Lignocellulosic Biomass Hydrolysates.</title>
        <authorList>
            <consortium name="DOE Joint Genome Institute"/>
            <person name="Walker C."/>
            <person name="Ryu S."/>
            <person name="Na H."/>
            <person name="Zane M."/>
            <person name="LaButti K."/>
            <person name="Lipzen A."/>
            <person name="Haridas S."/>
            <person name="Barry K."/>
            <person name="Grigoriev I.V."/>
            <person name="Quarterman J."/>
            <person name="Slininger P."/>
            <person name="Dien B."/>
            <person name="Trinh C.T."/>
        </authorList>
    </citation>
    <scope>NUCLEOTIDE SEQUENCE [LARGE SCALE GENOMIC DNA]</scope>
    <source>
        <strain evidence="16 18">YB392</strain>
    </source>
</reference>
<comment type="cofactor">
    <cofactor evidence="1 12">
        <name>Mn(2+)</name>
        <dbReference type="ChEBI" id="CHEBI:29035"/>
    </cofactor>
</comment>
<evidence type="ECO:0000256" key="10">
    <source>
        <dbReference type="PIRSR" id="PIRSR639383-3"/>
    </source>
</evidence>
<evidence type="ECO:0000313" key="15">
    <source>
        <dbReference type="EMBL" id="AOW06307.1"/>
    </source>
</evidence>
<dbReference type="EMBL" id="CP017557">
    <property type="protein sequence ID" value="AOW06307.1"/>
    <property type="molecule type" value="Genomic_DNA"/>
</dbReference>
<feature type="region of interest" description="Disordered" evidence="13">
    <location>
        <begin position="146"/>
        <end position="169"/>
    </location>
</feature>
<dbReference type="Proteomes" id="UP000182444">
    <property type="component" value="Chromosome 1E"/>
</dbReference>
<dbReference type="InterPro" id="IPR036265">
    <property type="entry name" value="HIT-like_sf"/>
</dbReference>
<evidence type="ECO:0000256" key="4">
    <source>
        <dbReference type="ARBA" id="ARBA00022741"/>
    </source>
</evidence>
<evidence type="ECO:0000313" key="16">
    <source>
        <dbReference type="EMBL" id="RDW22927.1"/>
    </source>
</evidence>
<reference evidence="15 17" key="1">
    <citation type="journal article" date="2016" name="PLoS ONE">
        <title>Sequence Assembly of Yarrowia lipolytica Strain W29/CLIB89 Shows Transposable Element Diversity.</title>
        <authorList>
            <person name="Magnan C."/>
            <person name="Yu J."/>
            <person name="Chang I."/>
            <person name="Jahn E."/>
            <person name="Kanomata Y."/>
            <person name="Wu J."/>
            <person name="Zeller M."/>
            <person name="Oakes M."/>
            <person name="Baldi P."/>
            <person name="Sandmeyer S."/>
        </authorList>
    </citation>
    <scope>NUCLEOTIDE SEQUENCE [LARGE SCALE GENOMIC DNA]</scope>
    <source>
        <strain evidence="15">CLIB89</strain>
        <strain evidence="17">CLIB89(W29)</strain>
    </source>
</reference>
<feature type="site" description="Important for induction of apoptosis" evidence="10">
    <location>
        <position position="115"/>
    </location>
</feature>
<keyword evidence="4 12" id="KW-0547">Nucleotide-binding</keyword>
<dbReference type="PANTHER" id="PTHR46243">
    <property type="entry name" value="BIS(5'-ADENOSYL)-TRIPHOSPHATASE"/>
    <property type="match status" value="1"/>
</dbReference>
<evidence type="ECO:0000313" key="18">
    <source>
        <dbReference type="Proteomes" id="UP000256601"/>
    </source>
</evidence>
<keyword evidence="5 12" id="KW-0378">Hydrolase</keyword>
<evidence type="ECO:0000256" key="9">
    <source>
        <dbReference type="PIRSR" id="PIRSR639383-2"/>
    </source>
</evidence>
<dbReference type="PROSITE" id="PS51084">
    <property type="entry name" value="HIT_2"/>
    <property type="match status" value="1"/>
</dbReference>
<dbReference type="eggNOG" id="KOG3379">
    <property type="taxonomic scope" value="Eukaryota"/>
</dbReference>
<evidence type="ECO:0000256" key="6">
    <source>
        <dbReference type="ARBA" id="ARBA00025241"/>
    </source>
</evidence>
<gene>
    <name evidence="16" type="ORF">B0I71DRAFT_136794</name>
    <name evidence="15" type="ORF">YALI1_E38749g</name>
</gene>
<evidence type="ECO:0000313" key="17">
    <source>
        <dbReference type="Proteomes" id="UP000182444"/>
    </source>
</evidence>
<accession>A0A1D8NKZ7</accession>
<feature type="short sequence motif" description="Histidine triad motif" evidence="11">
    <location>
        <begin position="95"/>
        <end position="99"/>
    </location>
</feature>
<feature type="active site" description="Tele-AMP-histidine intermediate" evidence="8">
    <location>
        <position position="97"/>
    </location>
</feature>
<dbReference type="GO" id="GO:0004081">
    <property type="term" value="F:bis(5'-nucleosyl)-tetraphosphatase (asymmetrical) activity"/>
    <property type="evidence" value="ECO:0007669"/>
    <property type="project" value="EnsemblFungi"/>
</dbReference>
<evidence type="ECO:0000259" key="14">
    <source>
        <dbReference type="PROSITE" id="PS51084"/>
    </source>
</evidence>
<feature type="binding site" evidence="9">
    <location>
        <position position="28"/>
    </location>
    <ligand>
        <name>substrate</name>
    </ligand>
</feature>
<feature type="domain" description="HIT" evidence="14">
    <location>
        <begin position="3"/>
        <end position="110"/>
    </location>
</feature>
<dbReference type="EC" id="3.6.1.29" evidence="2 12"/>
<feature type="binding site" evidence="9">
    <location>
        <position position="99"/>
    </location>
    <ligand>
        <name>substrate</name>
    </ligand>
</feature>
<evidence type="ECO:0000256" key="8">
    <source>
        <dbReference type="PIRSR" id="PIRSR639383-1"/>
    </source>
</evidence>
<dbReference type="AlphaFoldDB" id="A0A1D8NKZ7"/>
<dbReference type="CDD" id="cd01275">
    <property type="entry name" value="FHIT"/>
    <property type="match status" value="1"/>
</dbReference>
<proteinExistence type="predicted"/>
<dbReference type="GO" id="GO:0047710">
    <property type="term" value="F:bis(5'-adenosyl)-triphosphatase activity"/>
    <property type="evidence" value="ECO:0007669"/>
    <property type="project" value="UniProtKB-UniRule"/>
</dbReference>
<dbReference type="GO" id="GO:0015964">
    <property type="term" value="P:diadenosine triphosphate catabolic process"/>
    <property type="evidence" value="ECO:0007669"/>
    <property type="project" value="EnsemblFungi"/>
</dbReference>
<name>A0A1D8NKZ7_YARLL</name>
<dbReference type="VEuPathDB" id="FungiDB:YALI0_E32736g"/>
<evidence type="ECO:0000256" key="2">
    <source>
        <dbReference type="ARBA" id="ARBA00012377"/>
    </source>
</evidence>
<dbReference type="PANTHER" id="PTHR46243:SF1">
    <property type="entry name" value="BIS(5'-ADENOSYL)-TRIPHOSPHATASE"/>
    <property type="match status" value="1"/>
</dbReference>
<comment type="function">
    <text evidence="6">Cleaves A-5'-PPP-5'A to yield AMP and ADP. Can cleave all dinucleoside polyphosphates, provided the phosphate chain contains at least 3 phosphates and that 1 of the 2 bases composing the nucleotide is a purine. Is most effective on dinucleoside triphosphates. Negatively regulates intracellular dinucleoside polyphosphate levels, which elevate following heat shock.</text>
</comment>
<dbReference type="GO" id="GO:0000166">
    <property type="term" value="F:nucleotide binding"/>
    <property type="evidence" value="ECO:0007669"/>
    <property type="project" value="UniProtKB-KW"/>
</dbReference>
<dbReference type="Proteomes" id="UP000256601">
    <property type="component" value="Unassembled WGS sequence"/>
</dbReference>
<protein>
    <recommendedName>
        <fullName evidence="3 12">Bis(5'-adenosyl)-triphosphatase</fullName>
        <ecNumber evidence="2 12">3.6.1.29</ecNumber>
    </recommendedName>
</protein>
<evidence type="ECO:0000256" key="1">
    <source>
        <dbReference type="ARBA" id="ARBA00001936"/>
    </source>
</evidence>
<dbReference type="FunFam" id="3.30.428.10:FF:000011">
    <property type="entry name" value="Fragile histidine triad"/>
    <property type="match status" value="1"/>
</dbReference>
<evidence type="ECO:0000256" key="3">
    <source>
        <dbReference type="ARBA" id="ARBA00014605"/>
    </source>
</evidence>
<dbReference type="Gene3D" id="3.30.428.10">
    <property type="entry name" value="HIT-like"/>
    <property type="match status" value="1"/>
</dbReference>
<organism evidence="15 17">
    <name type="scientific">Yarrowia lipolytica</name>
    <name type="common">Candida lipolytica</name>
    <dbReference type="NCBI Taxonomy" id="4952"/>
    <lineage>
        <taxon>Eukaryota</taxon>
        <taxon>Fungi</taxon>
        <taxon>Dikarya</taxon>
        <taxon>Ascomycota</taxon>
        <taxon>Saccharomycotina</taxon>
        <taxon>Dipodascomycetes</taxon>
        <taxon>Dipodascales</taxon>
        <taxon>Dipodascales incertae sedis</taxon>
        <taxon>Yarrowia</taxon>
    </lineage>
</organism>
<evidence type="ECO:0000256" key="12">
    <source>
        <dbReference type="RuleBase" id="RU366076"/>
    </source>
</evidence>
<dbReference type="SUPFAM" id="SSF54197">
    <property type="entry name" value="HIT-like"/>
    <property type="match status" value="1"/>
</dbReference>
<sequence length="169" mass="18689">MASVIKFGTFPVTKQVFYKTPFTFAFVNLMPIVPGHVLVSPLRVVDRVSDLTEEEASDFFLTVKKVAAVIEKEYPSQSLNIAIQDGPLAGQTIPHVHCHVIPRVANDLESVDAIYRKMDAKEYDQEEGFAAAKKLYDRNAFAGGIDAGTPPRTAEDMEAEAQKLAKNFE</sequence>
<dbReference type="Pfam" id="PF01230">
    <property type="entry name" value="HIT"/>
    <property type="match status" value="1"/>
</dbReference>
<dbReference type="VEuPathDB" id="FungiDB:YALI1_E38749g"/>
<dbReference type="InterPro" id="IPR039383">
    <property type="entry name" value="FHIT"/>
</dbReference>
<evidence type="ECO:0000256" key="5">
    <source>
        <dbReference type="ARBA" id="ARBA00022801"/>
    </source>
</evidence>
<dbReference type="OMA" id="HIIPRHA"/>
<feature type="binding site" evidence="9">
    <location>
        <position position="84"/>
    </location>
    <ligand>
        <name>substrate</name>
    </ligand>
</feature>
<dbReference type="EMBL" id="KZ859133">
    <property type="protein sequence ID" value="RDW22927.1"/>
    <property type="molecule type" value="Genomic_DNA"/>
</dbReference>
<evidence type="ECO:0000256" key="7">
    <source>
        <dbReference type="ARBA" id="ARBA00047780"/>
    </source>
</evidence>
<evidence type="ECO:0000256" key="13">
    <source>
        <dbReference type="SAM" id="MobiDB-lite"/>
    </source>
</evidence>
<comment type="catalytic activity">
    <reaction evidence="7 12">
        <text>P(1),P(3)-bis(5'-adenosyl) triphosphate + H2O = AMP + ADP + 2 H(+)</text>
        <dbReference type="Rhea" id="RHEA:13893"/>
        <dbReference type="ChEBI" id="CHEBI:15377"/>
        <dbReference type="ChEBI" id="CHEBI:15378"/>
        <dbReference type="ChEBI" id="CHEBI:58529"/>
        <dbReference type="ChEBI" id="CHEBI:456215"/>
        <dbReference type="ChEBI" id="CHEBI:456216"/>
        <dbReference type="EC" id="3.6.1.29"/>
    </reaction>
</comment>
<evidence type="ECO:0000256" key="11">
    <source>
        <dbReference type="PROSITE-ProRule" id="PRU00464"/>
    </source>
</evidence>
<feature type="compositionally biased region" description="Basic and acidic residues" evidence="13">
    <location>
        <begin position="160"/>
        <end position="169"/>
    </location>
</feature>